<gene>
    <name evidence="2" type="ORF">GH714_002757</name>
</gene>
<reference evidence="2 3" key="1">
    <citation type="journal article" date="2020" name="Mol. Plant">
        <title>The Chromosome-Based Rubber Tree Genome Provides New Insights into Spurge Genome Evolution and Rubber Biosynthesis.</title>
        <authorList>
            <person name="Liu J."/>
            <person name="Shi C."/>
            <person name="Shi C.C."/>
            <person name="Li W."/>
            <person name="Zhang Q.J."/>
            <person name="Zhang Y."/>
            <person name="Li K."/>
            <person name="Lu H.F."/>
            <person name="Shi C."/>
            <person name="Zhu S.T."/>
            <person name="Xiao Z.Y."/>
            <person name="Nan H."/>
            <person name="Yue Y."/>
            <person name="Zhu X.G."/>
            <person name="Wu Y."/>
            <person name="Hong X.N."/>
            <person name="Fan G.Y."/>
            <person name="Tong Y."/>
            <person name="Zhang D."/>
            <person name="Mao C.L."/>
            <person name="Liu Y.L."/>
            <person name="Hao S.J."/>
            <person name="Liu W.Q."/>
            <person name="Lv M.Q."/>
            <person name="Zhang H.B."/>
            <person name="Liu Y."/>
            <person name="Hu-Tang G.R."/>
            <person name="Wang J.P."/>
            <person name="Wang J.H."/>
            <person name="Sun Y.H."/>
            <person name="Ni S.B."/>
            <person name="Chen W.B."/>
            <person name="Zhang X.C."/>
            <person name="Jiao Y.N."/>
            <person name="Eichler E.E."/>
            <person name="Li G.H."/>
            <person name="Liu X."/>
            <person name="Gao L.Z."/>
        </authorList>
    </citation>
    <scope>NUCLEOTIDE SEQUENCE [LARGE SCALE GENOMIC DNA]</scope>
    <source>
        <strain evidence="3">cv. GT1</strain>
        <tissue evidence="2">Leaf</tissue>
    </source>
</reference>
<organism evidence="2 3">
    <name type="scientific">Hevea brasiliensis</name>
    <name type="common">Para rubber tree</name>
    <name type="synonym">Siphonia brasiliensis</name>
    <dbReference type="NCBI Taxonomy" id="3981"/>
    <lineage>
        <taxon>Eukaryota</taxon>
        <taxon>Viridiplantae</taxon>
        <taxon>Streptophyta</taxon>
        <taxon>Embryophyta</taxon>
        <taxon>Tracheophyta</taxon>
        <taxon>Spermatophyta</taxon>
        <taxon>Magnoliopsida</taxon>
        <taxon>eudicotyledons</taxon>
        <taxon>Gunneridae</taxon>
        <taxon>Pentapetalae</taxon>
        <taxon>rosids</taxon>
        <taxon>fabids</taxon>
        <taxon>Malpighiales</taxon>
        <taxon>Euphorbiaceae</taxon>
        <taxon>Crotonoideae</taxon>
        <taxon>Micrandreae</taxon>
        <taxon>Hevea</taxon>
    </lineage>
</organism>
<name>A0A6A6LW05_HEVBR</name>
<dbReference type="PANTHER" id="PTHR35694">
    <property type="entry name" value="DENEDDYLASE"/>
    <property type="match status" value="1"/>
</dbReference>
<evidence type="ECO:0000313" key="2">
    <source>
        <dbReference type="EMBL" id="KAF2305174.1"/>
    </source>
</evidence>
<evidence type="ECO:0000256" key="1">
    <source>
        <dbReference type="SAM" id="MobiDB-lite"/>
    </source>
</evidence>
<protein>
    <recommendedName>
        <fullName evidence="4">Transcription factor VOZ1</fullName>
    </recommendedName>
</protein>
<sequence>MGKGSKINCKSASHKLFKDKAKNRVDDLQGMFMDLQFARKESRTIDVAVLEEQVHQMLREWKAELNEPSPASSLQQGGSLGSFSSDICRLLQLCEEEDDATSALAAPKPEPNDQSLQIGDNVVFQEGYGVNQGQQDHSFPFVDQCKKDSPTGVPSMVANDLEGAGHLDYNQYDLSQNFESNFYTGSNSTDLCVEDGVPHVSGYLPSIFPPPSAFLGPKCALWDCPRPAQGGLDWCQDYCSSFHHALALNEGPPGMGPVLRPGGIGLKDGLLFAALSAKAQGKDVGIPECEGAATAKSPWNAPELFDLSVLEGETIREWLFFDKPRRAFESGNRKQRSLPDYCGRGWHESRKQVMNEYGGLKRSYYMDPQPLNNFEWHLYEYEINKCDACALYRLELKAVDGKKGAKGKITNESVVDLQKQMGRLTAEFPSDNKRCVKGRTKVNVKVGVGSVYSAPNRVAPTNETFDYELGPPYNYLVENLAESKGKTLPCVRTFENDLARLSLVGAVGFEQALTAAAADGGRAAAEHIDSGMPTMVVETIFPGPGDEHATISTRLFLPAKKVKEKAGKFRSSYTEDIFSGTTSQNILAMTFRQVVLQQLWNFELVVLRPGTKRNMEDLQNPREQVPASFFLRSSKEEVISVLAEAVCIAALQDTEGHFLDDFLGKTSSGISRWFQKPKRIVSKDSAVVIYKLFEDEIVENAKSLLANFNSTKESFRGIKKRNKYNWWTLVAHSKLEKIGGPDFSAWTSEYVPAYRLQINADKVKDVKFEGWRRSAENRWEVLLTHSQMAGLAEILDMYYEDVYSLPDKELSCHAITKFTNFSNKKRSSSLLNILSASLASGIFLITITALRQFSFPHIRKGEMYAQEHRSPPSSEIKFAVNESQDAEKLQGFCVLIVKKIKDAFGWPGNIITETDNGAWIGDVPKYLKVMGKSESTREENSTSAPEQKIDEDMKSSAQDIASYQVVLSTDGKIVGFQPTSRVAVNHWASNPLASEIYGGRKLSPGFIEPSHKIRLPNEIVVIELLMSVNLNACFALARPVR</sequence>
<feature type="region of interest" description="Disordered" evidence="1">
    <location>
        <begin position="932"/>
        <end position="951"/>
    </location>
</feature>
<dbReference type="EMBL" id="JAAGAX010000008">
    <property type="protein sequence ID" value="KAF2305174.1"/>
    <property type="molecule type" value="Genomic_DNA"/>
</dbReference>
<dbReference type="AlphaFoldDB" id="A0A6A6LW05"/>
<comment type="caution">
    <text evidence="2">The sequence shown here is derived from an EMBL/GenBank/DDBJ whole genome shotgun (WGS) entry which is preliminary data.</text>
</comment>
<accession>A0A6A6LW05</accession>
<evidence type="ECO:0008006" key="4">
    <source>
        <dbReference type="Google" id="ProtNLM"/>
    </source>
</evidence>
<dbReference type="Proteomes" id="UP000467840">
    <property type="component" value="Chromosome 9"/>
</dbReference>
<dbReference type="PANTHER" id="PTHR35694:SF1">
    <property type="entry name" value="DENEDDYLASE"/>
    <property type="match status" value="1"/>
</dbReference>
<evidence type="ECO:0000313" key="3">
    <source>
        <dbReference type="Proteomes" id="UP000467840"/>
    </source>
</evidence>
<keyword evidence="3" id="KW-1185">Reference proteome</keyword>
<proteinExistence type="predicted"/>